<dbReference type="PANTHER" id="PTHR11017">
    <property type="entry name" value="LEUCINE-RICH REPEAT-CONTAINING PROTEIN"/>
    <property type="match status" value="1"/>
</dbReference>
<evidence type="ECO:0000256" key="7">
    <source>
        <dbReference type="SAM" id="Phobius"/>
    </source>
</evidence>
<dbReference type="EC" id="3.2.2.6" evidence="1"/>
<protein>
    <recommendedName>
        <fullName evidence="1">ADP-ribosyl cyclase/cyclic ADP-ribose hydrolase</fullName>
        <ecNumber evidence="1">3.2.2.6</ecNumber>
    </recommendedName>
</protein>
<dbReference type="Proteomes" id="UP001341840">
    <property type="component" value="Unassembled WGS sequence"/>
</dbReference>
<dbReference type="EMBL" id="JASCZI010121107">
    <property type="protein sequence ID" value="MED6159801.1"/>
    <property type="molecule type" value="Genomic_DNA"/>
</dbReference>
<dbReference type="InterPro" id="IPR035897">
    <property type="entry name" value="Toll_tir_struct_dom_sf"/>
</dbReference>
<dbReference type="InterPro" id="IPR002182">
    <property type="entry name" value="NB-ARC"/>
</dbReference>
<evidence type="ECO:0000259" key="8">
    <source>
        <dbReference type="PROSITE" id="PS50104"/>
    </source>
</evidence>
<sequence length="900" mass="102451">MFAVVVLSPNYASSSWCLDELCNIIDCKNKLGLLMVAVFYGVEPCDVRHQIGTFREAFKKHQQRHGSVKVRRWRDTLSQVADYSGWSSKNQDEAALVENIAQHIFEILIPKLPSSMKNLVGIESRVEQVISQIGLGLNDVRYIGIWGMGGIGKTTIARAVFETIRSRFDVTCFLADVREHFEKKDITDVQKQLLEQMNISSNAVHNKYEGRRIIQNSLRLKKVLLALDDVNHEKQLENLAEEKDWFGPGSKIIITTRDIEVLKQQEVHETYKIEGLVESEAFNLFCSKAFKQPKPLEEFLDLSASVINYSGGLPLALKVLGSYLKGRKKDDVTRILEGCGQDAGIGIDILINRTLVTLEENLYGDTVMGMHDLLEEMGKHIVIQESPNDASKRSRLWCWEDVDFLLTQKKEIVATQSMVLYMRSLDTGENWRDLDIRGSSFSNLELLILDGVTAPILYNIPCTLKVLRWKECPLDTLPFTDQHYELVEIDLHESKIVQLWDGKKFLNKLEHLNLSSCYKLKETPDLSGAPNLKALNLKGCHELNYIHPSLTHHRNLIELNLSRCIRLETHGDKLEMSSLKKLECCSCLRRLPEFGECMKQLSMLILDHIDIQELSSSFGNMVGLTELHLYVWPWLFTGRPISHGHFDGLKKLSLQLKFLAVVAFGQIQDTDGLLSSVSLLTSLRSLTLYSCFPKSEEYYKQLNSCSKLEVLPDLPSRLRVLQASSCYSLDASNVNDVISKACCVFAESATQDGEDIFEMVIPGKDIPAWFDHQEQGNGVSVSFSYNFSSTKTMALSLCFVFDGPNYEMERSVICCNGEEFINKSLLEVLPWMYFGNMCIVFLNGYYFSNLLGQHNRFHILFPGNTDFNTRVTRSATRWVCNQDIQVPDFKKRKATLELRE</sequence>
<name>A0ABU6UFH8_9FABA</name>
<keyword evidence="3" id="KW-0677">Repeat</keyword>
<dbReference type="SUPFAM" id="SSF52540">
    <property type="entry name" value="P-loop containing nucleoside triphosphate hydrolases"/>
    <property type="match status" value="1"/>
</dbReference>
<accession>A0ABU6UFH8</accession>
<dbReference type="Pfam" id="PF20160">
    <property type="entry name" value="C-JID"/>
    <property type="match status" value="1"/>
</dbReference>
<keyword evidence="2" id="KW-0433">Leucine-rich repeat</keyword>
<proteinExistence type="predicted"/>
<dbReference type="InterPro" id="IPR058192">
    <property type="entry name" value="WHD_ROQ1-like"/>
</dbReference>
<dbReference type="PROSITE" id="PS50104">
    <property type="entry name" value="TIR"/>
    <property type="match status" value="1"/>
</dbReference>
<evidence type="ECO:0000313" key="10">
    <source>
        <dbReference type="Proteomes" id="UP001341840"/>
    </source>
</evidence>
<feature type="transmembrane region" description="Helical" evidence="7">
    <location>
        <begin position="828"/>
        <end position="847"/>
    </location>
</feature>
<dbReference type="PRINTS" id="PR00364">
    <property type="entry name" value="DISEASERSIST"/>
</dbReference>
<evidence type="ECO:0000256" key="2">
    <source>
        <dbReference type="ARBA" id="ARBA00022614"/>
    </source>
</evidence>
<dbReference type="Pfam" id="PF01582">
    <property type="entry name" value="TIR"/>
    <property type="match status" value="1"/>
</dbReference>
<dbReference type="PANTHER" id="PTHR11017:SF559">
    <property type="entry name" value="DISEASE RESISTANCE PROTEIN CHL1"/>
    <property type="match status" value="1"/>
</dbReference>
<dbReference type="InterPro" id="IPR045344">
    <property type="entry name" value="C-JID"/>
</dbReference>
<dbReference type="SUPFAM" id="SSF52200">
    <property type="entry name" value="Toll/Interleukin receptor TIR domain"/>
    <property type="match status" value="1"/>
</dbReference>
<keyword evidence="7" id="KW-0812">Transmembrane</keyword>
<evidence type="ECO:0000256" key="3">
    <source>
        <dbReference type="ARBA" id="ARBA00022737"/>
    </source>
</evidence>
<dbReference type="InterPro" id="IPR000157">
    <property type="entry name" value="TIR_dom"/>
</dbReference>
<keyword evidence="7" id="KW-0472">Membrane</keyword>
<keyword evidence="7" id="KW-1133">Transmembrane helix</keyword>
<comment type="catalytic activity">
    <reaction evidence="6">
        <text>NAD(+) + H2O = ADP-D-ribose + nicotinamide + H(+)</text>
        <dbReference type="Rhea" id="RHEA:16301"/>
        <dbReference type="ChEBI" id="CHEBI:15377"/>
        <dbReference type="ChEBI" id="CHEBI:15378"/>
        <dbReference type="ChEBI" id="CHEBI:17154"/>
        <dbReference type="ChEBI" id="CHEBI:57540"/>
        <dbReference type="ChEBI" id="CHEBI:57967"/>
        <dbReference type="EC" id="3.2.2.6"/>
    </reaction>
    <physiologicalReaction direction="left-to-right" evidence="6">
        <dbReference type="Rhea" id="RHEA:16302"/>
    </physiologicalReaction>
</comment>
<dbReference type="Gene3D" id="1.10.8.430">
    <property type="entry name" value="Helical domain of apoptotic protease-activating factors"/>
    <property type="match status" value="1"/>
</dbReference>
<dbReference type="InterPro" id="IPR032675">
    <property type="entry name" value="LRR_dom_sf"/>
</dbReference>
<keyword evidence="10" id="KW-1185">Reference proteome</keyword>
<evidence type="ECO:0000256" key="6">
    <source>
        <dbReference type="ARBA" id="ARBA00047304"/>
    </source>
</evidence>
<dbReference type="Gene3D" id="3.40.50.10140">
    <property type="entry name" value="Toll/interleukin-1 receptor homology (TIR) domain"/>
    <property type="match status" value="1"/>
</dbReference>
<evidence type="ECO:0000313" key="9">
    <source>
        <dbReference type="EMBL" id="MED6159801.1"/>
    </source>
</evidence>
<comment type="caution">
    <text evidence="9">The sequence shown here is derived from an EMBL/GenBank/DDBJ whole genome shotgun (WGS) entry which is preliminary data.</text>
</comment>
<dbReference type="SUPFAM" id="SSF52058">
    <property type="entry name" value="L domain-like"/>
    <property type="match status" value="1"/>
</dbReference>
<dbReference type="Pfam" id="PF23282">
    <property type="entry name" value="WHD_ROQ1"/>
    <property type="match status" value="1"/>
</dbReference>
<dbReference type="InterPro" id="IPR044974">
    <property type="entry name" value="Disease_R_plants"/>
</dbReference>
<feature type="domain" description="TIR" evidence="8">
    <location>
        <begin position="1"/>
        <end position="108"/>
    </location>
</feature>
<dbReference type="Gene3D" id="3.40.50.300">
    <property type="entry name" value="P-loop containing nucleotide triphosphate hydrolases"/>
    <property type="match status" value="1"/>
</dbReference>
<keyword evidence="5" id="KW-0520">NAD</keyword>
<dbReference type="Pfam" id="PF00931">
    <property type="entry name" value="NB-ARC"/>
    <property type="match status" value="1"/>
</dbReference>
<evidence type="ECO:0000256" key="5">
    <source>
        <dbReference type="ARBA" id="ARBA00023027"/>
    </source>
</evidence>
<evidence type="ECO:0000256" key="4">
    <source>
        <dbReference type="ARBA" id="ARBA00022801"/>
    </source>
</evidence>
<gene>
    <name evidence="9" type="ORF">PIB30_045547</name>
</gene>
<keyword evidence="4" id="KW-0378">Hydrolase</keyword>
<dbReference type="InterPro" id="IPR027417">
    <property type="entry name" value="P-loop_NTPase"/>
</dbReference>
<reference evidence="9 10" key="1">
    <citation type="journal article" date="2023" name="Plants (Basel)">
        <title>Bridging the Gap: Combining Genomics and Transcriptomics Approaches to Understand Stylosanthes scabra, an Orphan Legume from the Brazilian Caatinga.</title>
        <authorList>
            <person name="Ferreira-Neto J.R.C."/>
            <person name="da Silva M.D."/>
            <person name="Binneck E."/>
            <person name="de Melo N.F."/>
            <person name="da Silva R.H."/>
            <person name="de Melo A.L.T.M."/>
            <person name="Pandolfi V."/>
            <person name="Bustamante F.O."/>
            <person name="Brasileiro-Vidal A.C."/>
            <person name="Benko-Iseppon A.M."/>
        </authorList>
    </citation>
    <scope>NUCLEOTIDE SEQUENCE [LARGE SCALE GENOMIC DNA]</scope>
    <source>
        <tissue evidence="9">Leaves</tissue>
    </source>
</reference>
<dbReference type="Gene3D" id="3.80.10.10">
    <property type="entry name" value="Ribonuclease Inhibitor"/>
    <property type="match status" value="1"/>
</dbReference>
<evidence type="ECO:0000256" key="1">
    <source>
        <dbReference type="ARBA" id="ARBA00011982"/>
    </source>
</evidence>
<organism evidence="9 10">
    <name type="scientific">Stylosanthes scabra</name>
    <dbReference type="NCBI Taxonomy" id="79078"/>
    <lineage>
        <taxon>Eukaryota</taxon>
        <taxon>Viridiplantae</taxon>
        <taxon>Streptophyta</taxon>
        <taxon>Embryophyta</taxon>
        <taxon>Tracheophyta</taxon>
        <taxon>Spermatophyta</taxon>
        <taxon>Magnoliopsida</taxon>
        <taxon>eudicotyledons</taxon>
        <taxon>Gunneridae</taxon>
        <taxon>Pentapetalae</taxon>
        <taxon>rosids</taxon>
        <taxon>fabids</taxon>
        <taxon>Fabales</taxon>
        <taxon>Fabaceae</taxon>
        <taxon>Papilionoideae</taxon>
        <taxon>50 kb inversion clade</taxon>
        <taxon>dalbergioids sensu lato</taxon>
        <taxon>Dalbergieae</taxon>
        <taxon>Pterocarpus clade</taxon>
        <taxon>Stylosanthes</taxon>
    </lineage>
</organism>
<dbReference type="InterPro" id="IPR042197">
    <property type="entry name" value="Apaf_helical"/>
</dbReference>